<name>A0ABU3KCB4_9BACT</name>
<organism evidence="1 2">
    <name type="scientific">Candidatus Nitronereus thalassa</name>
    <dbReference type="NCBI Taxonomy" id="3020898"/>
    <lineage>
        <taxon>Bacteria</taxon>
        <taxon>Pseudomonadati</taxon>
        <taxon>Nitrospirota</taxon>
        <taxon>Nitrospiria</taxon>
        <taxon>Nitrospirales</taxon>
        <taxon>Nitrospiraceae</taxon>
        <taxon>Candidatus Nitronereus</taxon>
    </lineage>
</organism>
<dbReference type="EMBL" id="JAQOUE010000002">
    <property type="protein sequence ID" value="MDT7044076.1"/>
    <property type="molecule type" value="Genomic_DNA"/>
</dbReference>
<dbReference type="Proteomes" id="UP001250932">
    <property type="component" value="Unassembled WGS sequence"/>
</dbReference>
<evidence type="ECO:0000313" key="2">
    <source>
        <dbReference type="Proteomes" id="UP001250932"/>
    </source>
</evidence>
<dbReference type="RefSeq" id="WP_313834662.1">
    <property type="nucleotide sequence ID" value="NZ_JAQOUE010000002.1"/>
</dbReference>
<reference evidence="1 2" key="1">
    <citation type="journal article" date="2023" name="ISME J.">
        <title>Cultivation and genomic characterization of novel and ubiquitous marine nitrite-oxidizing bacteria from the Nitrospirales.</title>
        <authorList>
            <person name="Mueller A.J."/>
            <person name="Daebeler A."/>
            <person name="Herbold C.W."/>
            <person name="Kirkegaard R.H."/>
            <person name="Daims H."/>
        </authorList>
    </citation>
    <scope>NUCLEOTIDE SEQUENCE [LARGE SCALE GENOMIC DNA]</scope>
    <source>
        <strain evidence="1 2">EB</strain>
    </source>
</reference>
<proteinExistence type="predicted"/>
<keyword evidence="2" id="KW-1185">Reference proteome</keyword>
<evidence type="ECO:0000313" key="1">
    <source>
        <dbReference type="EMBL" id="MDT7044076.1"/>
    </source>
</evidence>
<protein>
    <submittedName>
        <fullName evidence="1">Uncharacterized protein</fullName>
    </submittedName>
</protein>
<gene>
    <name evidence="1" type="ORF">PPG34_17125</name>
</gene>
<accession>A0ABU3KCB4</accession>
<sequence>MTEEKDFFEMDRRKFLKLSGYGLTAIGGYLAAGIINPFQNKISDAVQETFFSKDIPQQIIEDRELTALIKRVFLGTGENIAILPASHNPTVGAELTKGTVEAAQPFKSVIFDLDERIKDISGSVKTGISGNLICFGSPTSNIVARTVMQYKEIRGDGRNGHHFIPNETFEFPFLYELNGDLLLKEGHYCKRLVRDQEIIIPNWGIRLSKDLLKIPETRNDKIANDYLIITNVPNIFHKQSYELGRRIIMLGGTHATGTRATKLLLLDKGLLKQIEDKSSRMSSWQAVVTIDNVNLETSAPQSLGGRVDVKEVNIDRQKLESLVYKHDKLYQGYLSA</sequence>
<comment type="caution">
    <text evidence="1">The sequence shown here is derived from an EMBL/GenBank/DDBJ whole genome shotgun (WGS) entry which is preliminary data.</text>
</comment>